<reference evidence="2" key="1">
    <citation type="submission" date="2015-06" db="UniProtKB">
        <authorList>
            <consortium name="EnsemblPlants"/>
        </authorList>
    </citation>
    <scope>IDENTIFICATION</scope>
</reference>
<name>R7WAV4_AEGTA</name>
<accession>R7WAV4</accession>
<dbReference type="InterPro" id="IPR045282">
    <property type="entry name" value="At4g08330-like"/>
</dbReference>
<dbReference type="Pfam" id="PF24046">
    <property type="entry name" value="At4g08330"/>
    <property type="match status" value="1"/>
</dbReference>
<feature type="region of interest" description="Disordered" evidence="1">
    <location>
        <begin position="38"/>
        <end position="64"/>
    </location>
</feature>
<protein>
    <submittedName>
        <fullName evidence="2">Uncharacterized protein</fullName>
    </submittedName>
</protein>
<proteinExistence type="predicted"/>
<organism evidence="2">
    <name type="scientific">Aegilops tauschii</name>
    <name type="common">Tausch's goatgrass</name>
    <name type="synonym">Aegilops squarrosa</name>
    <dbReference type="NCBI Taxonomy" id="37682"/>
    <lineage>
        <taxon>Eukaryota</taxon>
        <taxon>Viridiplantae</taxon>
        <taxon>Streptophyta</taxon>
        <taxon>Embryophyta</taxon>
        <taxon>Tracheophyta</taxon>
        <taxon>Spermatophyta</taxon>
        <taxon>Magnoliopsida</taxon>
        <taxon>Liliopsida</taxon>
        <taxon>Poales</taxon>
        <taxon>Poaceae</taxon>
        <taxon>BOP clade</taxon>
        <taxon>Pooideae</taxon>
        <taxon>Triticodae</taxon>
        <taxon>Triticeae</taxon>
        <taxon>Triticinae</taxon>
        <taxon>Aegilops</taxon>
    </lineage>
</organism>
<dbReference type="EnsemblPlants" id="EMT19406">
    <property type="protein sequence ID" value="EMT19406"/>
    <property type="gene ID" value="F775_24252"/>
</dbReference>
<evidence type="ECO:0000256" key="1">
    <source>
        <dbReference type="SAM" id="MobiDB-lite"/>
    </source>
</evidence>
<dbReference type="AlphaFoldDB" id="R7WAV4"/>
<evidence type="ECO:0000313" key="2">
    <source>
        <dbReference type="EnsemblPlants" id="EMT19406"/>
    </source>
</evidence>
<sequence>MEFDKRTGTPSPLLPRSASTVTYCCGRCGYDLKLSSSARDTAGRCVAQREDEDENEKGENEKAT</sequence>